<keyword evidence="5 7" id="KW-0472">Membrane</keyword>
<dbReference type="Proteomes" id="UP000002051">
    <property type="component" value="Unassembled WGS sequence"/>
</dbReference>
<dbReference type="InterPro" id="IPR037185">
    <property type="entry name" value="EmrE-like"/>
</dbReference>
<feature type="transmembrane region" description="Helical" evidence="7">
    <location>
        <begin position="38"/>
        <end position="63"/>
    </location>
</feature>
<dbReference type="EnsemblPlants" id="KEH39875">
    <property type="protein sequence ID" value="KEH39875"/>
    <property type="gene ID" value="MTR_1g014510"/>
</dbReference>
<evidence type="ECO:0000256" key="2">
    <source>
        <dbReference type="ARBA" id="ARBA00007635"/>
    </source>
</evidence>
<feature type="region of interest" description="Disordered" evidence="6">
    <location>
        <begin position="406"/>
        <end position="430"/>
    </location>
</feature>
<evidence type="ECO:0000256" key="5">
    <source>
        <dbReference type="ARBA" id="ARBA00023136"/>
    </source>
</evidence>
<feature type="transmembrane region" description="Helical" evidence="7">
    <location>
        <begin position="252"/>
        <end position="271"/>
    </location>
</feature>
<dbReference type="InterPro" id="IPR030184">
    <property type="entry name" value="WAT1-related"/>
</dbReference>
<dbReference type="SUPFAM" id="SSF103481">
    <property type="entry name" value="Multidrug resistance efflux transporter EmrE"/>
    <property type="match status" value="2"/>
</dbReference>
<evidence type="ECO:0000256" key="1">
    <source>
        <dbReference type="ARBA" id="ARBA00004141"/>
    </source>
</evidence>
<keyword evidence="11" id="KW-1185">Reference proteome</keyword>
<dbReference type="AlphaFoldDB" id="A0A072VP39"/>
<dbReference type="HOGENOM" id="CLU_025359_0_1_1"/>
<evidence type="ECO:0000256" key="7">
    <source>
        <dbReference type="SAM" id="Phobius"/>
    </source>
</evidence>
<organism evidence="9 11">
    <name type="scientific">Medicago truncatula</name>
    <name type="common">Barrel medic</name>
    <name type="synonym">Medicago tribuloides</name>
    <dbReference type="NCBI Taxonomy" id="3880"/>
    <lineage>
        <taxon>Eukaryota</taxon>
        <taxon>Viridiplantae</taxon>
        <taxon>Streptophyta</taxon>
        <taxon>Embryophyta</taxon>
        <taxon>Tracheophyta</taxon>
        <taxon>Spermatophyta</taxon>
        <taxon>Magnoliopsida</taxon>
        <taxon>eudicotyledons</taxon>
        <taxon>Gunneridae</taxon>
        <taxon>Pentapetalae</taxon>
        <taxon>rosids</taxon>
        <taxon>fabids</taxon>
        <taxon>Fabales</taxon>
        <taxon>Fabaceae</taxon>
        <taxon>Papilionoideae</taxon>
        <taxon>50 kb inversion clade</taxon>
        <taxon>NPAAA clade</taxon>
        <taxon>Hologalegina</taxon>
        <taxon>IRL clade</taxon>
        <taxon>Trifolieae</taxon>
        <taxon>Medicago</taxon>
    </lineage>
</organism>
<dbReference type="eggNOG" id="ENOG502RNNC">
    <property type="taxonomic scope" value="Eukaryota"/>
</dbReference>
<keyword evidence="4 7" id="KW-1133">Transmembrane helix</keyword>
<evidence type="ECO:0000313" key="10">
    <source>
        <dbReference type="EnsemblPlants" id="KEH39875"/>
    </source>
</evidence>
<name>A0A072VP39_MEDTR</name>
<comment type="similarity">
    <text evidence="2">Belongs to the drug/metabolite transporter (DMT) superfamily. Plant drug/metabolite exporter (P-DME) (TC 2.A.7.4) family.</text>
</comment>
<evidence type="ECO:0000259" key="8">
    <source>
        <dbReference type="Pfam" id="PF00892"/>
    </source>
</evidence>
<evidence type="ECO:0000256" key="4">
    <source>
        <dbReference type="ARBA" id="ARBA00022989"/>
    </source>
</evidence>
<dbReference type="EMBL" id="CM001217">
    <property type="protein sequence ID" value="KEH39875.1"/>
    <property type="molecule type" value="Genomic_DNA"/>
</dbReference>
<dbReference type="Pfam" id="PF00892">
    <property type="entry name" value="EamA"/>
    <property type="match status" value="1"/>
</dbReference>
<dbReference type="GO" id="GO:0005886">
    <property type="term" value="C:plasma membrane"/>
    <property type="evidence" value="ECO:0000318"/>
    <property type="project" value="GO_Central"/>
</dbReference>
<feature type="transmembrane region" description="Helical" evidence="7">
    <location>
        <begin position="105"/>
        <end position="126"/>
    </location>
</feature>
<keyword evidence="3 7" id="KW-0812">Transmembrane</keyword>
<feature type="transmembrane region" description="Helical" evidence="7">
    <location>
        <begin position="218"/>
        <end position="240"/>
    </location>
</feature>
<dbReference type="InterPro" id="IPR000620">
    <property type="entry name" value="EamA_dom"/>
</dbReference>
<reference evidence="10" key="3">
    <citation type="submission" date="2015-04" db="UniProtKB">
        <authorList>
            <consortium name="EnsemblPlants"/>
        </authorList>
    </citation>
    <scope>IDENTIFICATION</scope>
    <source>
        <strain evidence="10">cv. Jemalong A17</strain>
    </source>
</reference>
<reference evidence="9 11" key="2">
    <citation type="journal article" date="2014" name="BMC Genomics">
        <title>An improved genome release (version Mt4.0) for the model legume Medicago truncatula.</title>
        <authorList>
            <person name="Tang H."/>
            <person name="Krishnakumar V."/>
            <person name="Bidwell S."/>
            <person name="Rosen B."/>
            <person name="Chan A."/>
            <person name="Zhou S."/>
            <person name="Gentzbittel L."/>
            <person name="Childs K.L."/>
            <person name="Yandell M."/>
            <person name="Gundlach H."/>
            <person name="Mayer K.F."/>
            <person name="Schwartz D.C."/>
            <person name="Town C.D."/>
        </authorList>
    </citation>
    <scope>GENOME REANNOTATION</scope>
    <source>
        <strain evidence="9">A17</strain>
        <strain evidence="10 11">cv. Jemalong A17</strain>
    </source>
</reference>
<dbReference type="GO" id="GO:0022857">
    <property type="term" value="F:transmembrane transporter activity"/>
    <property type="evidence" value="ECO:0007669"/>
    <property type="project" value="InterPro"/>
</dbReference>
<dbReference type="PaxDb" id="3880-AES59112"/>
<evidence type="ECO:0000313" key="11">
    <source>
        <dbReference type="Proteomes" id="UP000002051"/>
    </source>
</evidence>
<evidence type="ECO:0000256" key="6">
    <source>
        <dbReference type="SAM" id="MobiDB-lite"/>
    </source>
</evidence>
<evidence type="ECO:0000313" key="9">
    <source>
        <dbReference type="EMBL" id="KEH39875.1"/>
    </source>
</evidence>
<evidence type="ECO:0000256" key="3">
    <source>
        <dbReference type="ARBA" id="ARBA00022692"/>
    </source>
</evidence>
<feature type="domain" description="EamA" evidence="8">
    <location>
        <begin position="27"/>
        <end position="153"/>
    </location>
</feature>
<dbReference type="PANTHER" id="PTHR31218">
    <property type="entry name" value="WAT1-RELATED PROTEIN"/>
    <property type="match status" value="1"/>
</dbReference>
<feature type="transmembrane region" description="Helical" evidence="7">
    <location>
        <begin position="138"/>
        <end position="156"/>
    </location>
</feature>
<reference evidence="9 11" key="1">
    <citation type="journal article" date="2011" name="Nature">
        <title>The Medicago genome provides insight into the evolution of rhizobial symbioses.</title>
        <authorList>
            <person name="Young N.D."/>
            <person name="Debelle F."/>
            <person name="Oldroyd G.E."/>
            <person name="Geurts R."/>
            <person name="Cannon S.B."/>
            <person name="Udvardi M.K."/>
            <person name="Benedito V.A."/>
            <person name="Mayer K.F."/>
            <person name="Gouzy J."/>
            <person name="Schoof H."/>
            <person name="Van de Peer Y."/>
            <person name="Proost S."/>
            <person name="Cook D.R."/>
            <person name="Meyers B.C."/>
            <person name="Spannagl M."/>
            <person name="Cheung F."/>
            <person name="De Mita S."/>
            <person name="Krishnakumar V."/>
            <person name="Gundlach H."/>
            <person name="Zhou S."/>
            <person name="Mudge J."/>
            <person name="Bharti A.K."/>
            <person name="Murray J.D."/>
            <person name="Naoumkina M.A."/>
            <person name="Rosen B."/>
            <person name="Silverstein K.A."/>
            <person name="Tang H."/>
            <person name="Rombauts S."/>
            <person name="Zhao P.X."/>
            <person name="Zhou P."/>
            <person name="Barbe V."/>
            <person name="Bardou P."/>
            <person name="Bechner M."/>
            <person name="Bellec A."/>
            <person name="Berger A."/>
            <person name="Berges H."/>
            <person name="Bidwell S."/>
            <person name="Bisseling T."/>
            <person name="Choisne N."/>
            <person name="Couloux A."/>
            <person name="Denny R."/>
            <person name="Deshpande S."/>
            <person name="Dai X."/>
            <person name="Doyle J.J."/>
            <person name="Dudez A.M."/>
            <person name="Farmer A.D."/>
            <person name="Fouteau S."/>
            <person name="Franken C."/>
            <person name="Gibelin C."/>
            <person name="Gish J."/>
            <person name="Goldstein S."/>
            <person name="Gonzalez A.J."/>
            <person name="Green P.J."/>
            <person name="Hallab A."/>
            <person name="Hartog M."/>
            <person name="Hua A."/>
            <person name="Humphray S.J."/>
            <person name="Jeong D.H."/>
            <person name="Jing Y."/>
            <person name="Jocker A."/>
            <person name="Kenton S.M."/>
            <person name="Kim D.J."/>
            <person name="Klee K."/>
            <person name="Lai H."/>
            <person name="Lang C."/>
            <person name="Lin S."/>
            <person name="Macmil S.L."/>
            <person name="Magdelenat G."/>
            <person name="Matthews L."/>
            <person name="McCorrison J."/>
            <person name="Monaghan E.L."/>
            <person name="Mun J.H."/>
            <person name="Najar F.Z."/>
            <person name="Nicholson C."/>
            <person name="Noirot C."/>
            <person name="O'Bleness M."/>
            <person name="Paule C.R."/>
            <person name="Poulain J."/>
            <person name="Prion F."/>
            <person name="Qin B."/>
            <person name="Qu C."/>
            <person name="Retzel E.F."/>
            <person name="Riddle C."/>
            <person name="Sallet E."/>
            <person name="Samain S."/>
            <person name="Samson N."/>
            <person name="Sanders I."/>
            <person name="Saurat O."/>
            <person name="Scarpelli C."/>
            <person name="Schiex T."/>
            <person name="Segurens B."/>
            <person name="Severin A.J."/>
            <person name="Sherrier D.J."/>
            <person name="Shi R."/>
            <person name="Sims S."/>
            <person name="Singer S.R."/>
            <person name="Sinharoy S."/>
            <person name="Sterck L."/>
            <person name="Viollet A."/>
            <person name="Wang B.B."/>
            <person name="Wang K."/>
            <person name="Wang M."/>
            <person name="Wang X."/>
            <person name="Warfsmann J."/>
            <person name="Weissenbach J."/>
            <person name="White D.D."/>
            <person name="White J.D."/>
            <person name="Wiley G.B."/>
            <person name="Wincker P."/>
            <person name="Xing Y."/>
            <person name="Yang L."/>
            <person name="Yao Z."/>
            <person name="Ying F."/>
            <person name="Zhai J."/>
            <person name="Zhou L."/>
            <person name="Zuber A."/>
            <person name="Denarie J."/>
            <person name="Dixon R.A."/>
            <person name="May G.D."/>
            <person name="Schwartz D.C."/>
            <person name="Rogers J."/>
            <person name="Quetier F."/>
            <person name="Town C.D."/>
            <person name="Roe B.A."/>
        </authorList>
    </citation>
    <scope>NUCLEOTIDE SEQUENCE [LARGE SCALE GENOMIC DNA]</scope>
    <source>
        <strain evidence="9">A17</strain>
        <strain evidence="10 11">cv. Jemalong A17</strain>
    </source>
</reference>
<protein>
    <submittedName>
        <fullName evidence="9">Nodulin MtN21/EamA-like transporter family protein</fullName>
    </submittedName>
</protein>
<feature type="transmembrane region" description="Helical" evidence="7">
    <location>
        <begin position="75"/>
        <end position="93"/>
    </location>
</feature>
<accession>A0A072VP39</accession>
<feature type="transmembrane region" description="Helical" evidence="7">
    <location>
        <begin position="186"/>
        <end position="206"/>
    </location>
</feature>
<comment type="subcellular location">
    <subcellularLocation>
        <location evidence="1">Membrane</location>
        <topology evidence="1">Multi-pass membrane protein</topology>
    </subcellularLocation>
</comment>
<feature type="transmembrane region" description="Helical" evidence="7">
    <location>
        <begin position="309"/>
        <end position="328"/>
    </location>
</feature>
<feature type="transmembrane region" description="Helical" evidence="7">
    <location>
        <begin position="283"/>
        <end position="303"/>
    </location>
</feature>
<proteinExistence type="inferred from homology"/>
<gene>
    <name evidence="9" type="ordered locus">MTR_1g014510</name>
</gene>
<sequence length="453" mass="49319">MAGRHCYKDVLPFTAMVAIECTNVGVSVLFKAATQKGLSYYVFIAYSFVVSTLVLLLPLPFFIKWSRGLPPLNMSLIFRIFLLGVLGVVAQLFGYKGLEYTTPTLASSLSNLIPAFTFILAIIFRMEKVKLRWKSSQAKILGSTVSILGALTVVLYKGPIIIPSPSTQSPPIIHSPITSSTTESNWILGGSLLVIEFLIVPIWYIIQTTVIKEYPAEIIVVFLYNLCGVLVSIPICLLLEPNLSAWKINPDITMISIICSGFFSTGLSCLVHTWGLHIKGPVYISLFKPLSIAIAASFSAIFLGDALHFGTVVGAVIISIGFYAVLWGKSKEESNDEFDIGRVPLPSNSKTPLLKVSNVIETLSSSISTFTSSFFNPGRSALNTCASRVSFQSTLVLTNAEFSPGNEAETTELENGKSLKGSQTSRKKGSKTLLIRPPKKLGISDILMKLRTL</sequence>